<keyword evidence="2" id="KW-1185">Reference proteome</keyword>
<dbReference type="AlphaFoldDB" id="A0A9W7Y6N9"/>
<gene>
    <name evidence="1" type="ORF">LPJ53_000869</name>
</gene>
<evidence type="ECO:0000313" key="1">
    <source>
        <dbReference type="EMBL" id="KAJ1724943.1"/>
    </source>
</evidence>
<dbReference type="EMBL" id="JANBOJ010000017">
    <property type="protein sequence ID" value="KAJ1724943.1"/>
    <property type="molecule type" value="Genomic_DNA"/>
</dbReference>
<dbReference type="Proteomes" id="UP001149813">
    <property type="component" value="Unassembled WGS sequence"/>
</dbReference>
<accession>A0A9W7Y6N9</accession>
<sequence>MAHVAHLSPEIISGIMHYATDANVTSYRQWKDQLPLLSVCQKWRAAAVPLVYRTVVFQSRSAGTKQEIKEEDIFNGNLDSTVVATNLSLMRAVGADRYVSKVAFSLFSLTHSNWLFASMLLAHKQNTQIWANVDSIWLSLNFDYCLGAFGVKTVVDTVDKDIASERLHLLARFVRGCMPNVEDITLHSHAWNYTESKFFSRLMDLYAGQLKHIDSNAFTDLAAPTFSDNLTHLTIICNRNSVQMLPKIPIGKLAYMKLVDVPANFSWSYFRNDDQTTGDIVFSELQTLSINFKAGDEGTETQEVLSRWRSPENNSGSVAKVRFPKLEGLKVSEMPEITDLRFDDAFPTHMQRLVFTNNVCSQDMFKDCPITTVDRVYARLTPSSTHAVDGFYSCTNFLFGKLASTVFSYFVVDISSIRFRPEMTAWSSLLELEIGGISNTDVLDLLLSATSLISLYIKNAVCTKSAFDPSFDAKEWSKVSVQKVYISGQQRSGAKDMFTNTAKNLLLRARSLKGFYGMPSIVSTLKPFTAQFKEHCPHLSGIDMHSKYKPAVDLTALEM</sequence>
<organism evidence="1 2">
    <name type="scientific">Coemansia erecta</name>
    <dbReference type="NCBI Taxonomy" id="147472"/>
    <lineage>
        <taxon>Eukaryota</taxon>
        <taxon>Fungi</taxon>
        <taxon>Fungi incertae sedis</taxon>
        <taxon>Zoopagomycota</taxon>
        <taxon>Kickxellomycotina</taxon>
        <taxon>Kickxellomycetes</taxon>
        <taxon>Kickxellales</taxon>
        <taxon>Kickxellaceae</taxon>
        <taxon>Coemansia</taxon>
    </lineage>
</organism>
<evidence type="ECO:0000313" key="2">
    <source>
        <dbReference type="Proteomes" id="UP001149813"/>
    </source>
</evidence>
<dbReference type="OrthoDB" id="5536356at2759"/>
<comment type="caution">
    <text evidence="1">The sequence shown here is derived from an EMBL/GenBank/DDBJ whole genome shotgun (WGS) entry which is preliminary data.</text>
</comment>
<reference evidence="1" key="1">
    <citation type="submission" date="2022-07" db="EMBL/GenBank/DDBJ databases">
        <title>Phylogenomic reconstructions and comparative analyses of Kickxellomycotina fungi.</title>
        <authorList>
            <person name="Reynolds N.K."/>
            <person name="Stajich J.E."/>
            <person name="Barry K."/>
            <person name="Grigoriev I.V."/>
            <person name="Crous P."/>
            <person name="Smith M.E."/>
        </authorList>
    </citation>
    <scope>NUCLEOTIDE SEQUENCE</scope>
    <source>
        <strain evidence="1">NBRC 32514</strain>
    </source>
</reference>
<name>A0A9W7Y6N9_9FUNG</name>
<proteinExistence type="predicted"/>
<protein>
    <recommendedName>
        <fullName evidence="3">F-box domain-containing protein</fullName>
    </recommendedName>
</protein>
<evidence type="ECO:0008006" key="3">
    <source>
        <dbReference type="Google" id="ProtNLM"/>
    </source>
</evidence>
<dbReference type="SUPFAM" id="SSF52058">
    <property type="entry name" value="L domain-like"/>
    <property type="match status" value="1"/>
</dbReference>